<sequence>MTGAQGNEPIVELLEELRTIVADAKGVPLSASVLVPRDQTLALIERCLAASPKEVAEAREVLLERTQVLERTRAEADQLLAEAHRQMEEMVTESEIVRAAHAGASRIRSQANEQASQLKRQTEDYIDRRLANFEIILSDLLDQTRRGRQRLAESSEPRPVAPEHPDDFFQSQQGAPTPPRRDGGDAADA</sequence>
<feature type="region of interest" description="Disordered" evidence="2">
    <location>
        <begin position="147"/>
        <end position="189"/>
    </location>
</feature>
<accession>A0A0D8FYF9</accession>
<dbReference type="RefSeq" id="WP_052565484.1">
    <property type="nucleotide sequence ID" value="NZ_JQKF01000004.1"/>
</dbReference>
<name>A0A0D8FYF9_9ACTN</name>
<organism evidence="3 4">
    <name type="scientific">Ferrimicrobium acidiphilum DSM 19497</name>
    <dbReference type="NCBI Taxonomy" id="1121877"/>
    <lineage>
        <taxon>Bacteria</taxon>
        <taxon>Bacillati</taxon>
        <taxon>Actinomycetota</taxon>
        <taxon>Acidimicrobiia</taxon>
        <taxon>Acidimicrobiales</taxon>
        <taxon>Acidimicrobiaceae</taxon>
        <taxon>Ferrimicrobium</taxon>
    </lineage>
</organism>
<dbReference type="OrthoDB" id="3291843at2"/>
<protein>
    <submittedName>
        <fullName evidence="3">F0F1 ATP synthase subunit B</fullName>
    </submittedName>
</protein>
<dbReference type="Proteomes" id="UP000032336">
    <property type="component" value="Unassembled WGS sequence"/>
</dbReference>
<proteinExistence type="predicted"/>
<feature type="coiled-coil region" evidence="1">
    <location>
        <begin position="69"/>
        <end position="128"/>
    </location>
</feature>
<keyword evidence="1" id="KW-0175">Coiled coil</keyword>
<dbReference type="eggNOG" id="COG0711">
    <property type="taxonomic scope" value="Bacteria"/>
</dbReference>
<dbReference type="STRING" id="1121877.FEAC_08010"/>
<dbReference type="GeneID" id="78372094"/>
<evidence type="ECO:0000256" key="1">
    <source>
        <dbReference type="SAM" id="Coils"/>
    </source>
</evidence>
<reference evidence="3 4" key="1">
    <citation type="submission" date="2015-01" db="EMBL/GenBank/DDBJ databases">
        <title>Draft genome of the acidophilic iron oxidizer Ferrimicrobium acidiphilum strain T23.</title>
        <authorList>
            <person name="Poehlein A."/>
            <person name="Eisen S."/>
            <person name="Schloemann M."/>
            <person name="Johnson B.D."/>
            <person name="Daniel R."/>
            <person name="Muehling M."/>
        </authorList>
    </citation>
    <scope>NUCLEOTIDE SEQUENCE [LARGE SCALE GENOMIC DNA]</scope>
    <source>
        <strain evidence="3 4">T23</strain>
    </source>
</reference>
<feature type="compositionally biased region" description="Basic and acidic residues" evidence="2">
    <location>
        <begin position="147"/>
        <end position="167"/>
    </location>
</feature>
<dbReference type="AlphaFoldDB" id="A0A0D8FYF9"/>
<gene>
    <name evidence="3" type="ORF">FEAC_08010</name>
</gene>
<evidence type="ECO:0000313" key="4">
    <source>
        <dbReference type="Proteomes" id="UP000032336"/>
    </source>
</evidence>
<evidence type="ECO:0000313" key="3">
    <source>
        <dbReference type="EMBL" id="KJE77367.1"/>
    </source>
</evidence>
<comment type="caution">
    <text evidence="3">The sequence shown here is derived from an EMBL/GenBank/DDBJ whole genome shotgun (WGS) entry which is preliminary data.</text>
</comment>
<feature type="compositionally biased region" description="Basic and acidic residues" evidence="2">
    <location>
        <begin position="179"/>
        <end position="189"/>
    </location>
</feature>
<keyword evidence="4" id="KW-1185">Reference proteome</keyword>
<evidence type="ECO:0000256" key="2">
    <source>
        <dbReference type="SAM" id="MobiDB-lite"/>
    </source>
</evidence>
<dbReference type="EMBL" id="JXUW01000005">
    <property type="protein sequence ID" value="KJE77367.1"/>
    <property type="molecule type" value="Genomic_DNA"/>
</dbReference>